<evidence type="ECO:0000256" key="2">
    <source>
        <dbReference type="ARBA" id="ARBA00022490"/>
    </source>
</evidence>
<evidence type="ECO:0000256" key="4">
    <source>
        <dbReference type="ARBA" id="ARBA00022801"/>
    </source>
</evidence>
<sequence length="213" mass="22167">MKILVTGFEPFGGERENASGVVVHRLGGLTAPDGAQVVTAILPVTWSGARPALLRAVETHRPDAVVAVGEAGGRVAVTPERWARNMGHGRIPDNEGVVRDPAPLTRGPERLESRIDPAVLTSAIQEAGVPAEISNDAGAFLCNAVFWSALHATDLPATFIHVPAVRSRGSAGVGAETDPDGSPAKSTLSVDDLVRALTAVVRTVAREARTHSS</sequence>
<dbReference type="InterPro" id="IPR000816">
    <property type="entry name" value="Peptidase_C15"/>
</dbReference>
<dbReference type="RefSeq" id="WP_121844879.1">
    <property type="nucleotide sequence ID" value="NZ_PHOA01000001.1"/>
</dbReference>
<feature type="active site" evidence="6">
    <location>
        <position position="142"/>
    </location>
</feature>
<evidence type="ECO:0000313" key="8">
    <source>
        <dbReference type="EMBL" id="RLY94473.1"/>
    </source>
</evidence>
<dbReference type="InterPro" id="IPR016125">
    <property type="entry name" value="Peptidase_C15-like"/>
</dbReference>
<evidence type="ECO:0000256" key="7">
    <source>
        <dbReference type="SAM" id="MobiDB-lite"/>
    </source>
</evidence>
<keyword evidence="9" id="KW-1185">Reference proteome</keyword>
<reference evidence="8 9" key="1">
    <citation type="submission" date="2018-10" db="EMBL/GenBank/DDBJ databases">
        <title>Kocuria tytonicola, new bacteria from the preen glands of American barn owls (Tyto furcata).</title>
        <authorList>
            <person name="Braun M.S."/>
            <person name="Wang E."/>
            <person name="Zimmermann S."/>
            <person name="Boutin S."/>
            <person name="Wagner H."/>
            <person name="Wink M."/>
        </authorList>
    </citation>
    <scope>NUCLEOTIDE SEQUENCE [LARGE SCALE GENOMIC DNA]</scope>
    <source>
        <strain evidence="8 9">473</strain>
    </source>
</reference>
<evidence type="ECO:0000256" key="3">
    <source>
        <dbReference type="ARBA" id="ARBA00022670"/>
    </source>
</evidence>
<dbReference type="EMBL" id="RDEX01000001">
    <property type="protein sequence ID" value="RLY94473.1"/>
    <property type="molecule type" value="Genomic_DNA"/>
</dbReference>
<dbReference type="EC" id="3.4.19.3" evidence="6"/>
<dbReference type="InterPro" id="IPR036440">
    <property type="entry name" value="Peptidase_C15-like_sf"/>
</dbReference>
<evidence type="ECO:0000256" key="5">
    <source>
        <dbReference type="ARBA" id="ARBA00022807"/>
    </source>
</evidence>
<dbReference type="PANTHER" id="PTHR23402">
    <property type="entry name" value="PROTEASE FAMILY C15 PYROGLUTAMYL-PEPTIDASE I-RELATED"/>
    <property type="match status" value="1"/>
</dbReference>
<dbReference type="GO" id="GO:0006508">
    <property type="term" value="P:proteolysis"/>
    <property type="evidence" value="ECO:0007669"/>
    <property type="project" value="UniProtKB-KW"/>
</dbReference>
<dbReference type="Proteomes" id="UP000277871">
    <property type="component" value="Unassembled WGS sequence"/>
</dbReference>
<accession>A0A3L9L638</accession>
<evidence type="ECO:0000256" key="6">
    <source>
        <dbReference type="PROSITE-ProRule" id="PRU10077"/>
    </source>
</evidence>
<dbReference type="PIRSF" id="PIRSF015592">
    <property type="entry name" value="Prld-crbxl_pptds"/>
    <property type="match status" value="1"/>
</dbReference>
<dbReference type="CDD" id="cd00501">
    <property type="entry name" value="Peptidase_C15"/>
    <property type="match status" value="1"/>
</dbReference>
<comment type="similarity">
    <text evidence="1">Belongs to the peptidase C15 family.</text>
</comment>
<name>A0A3L9L638_9MICC</name>
<gene>
    <name evidence="8" type="ORF">EAE32_04625</name>
</gene>
<feature type="region of interest" description="Disordered" evidence="7">
    <location>
        <begin position="86"/>
        <end position="109"/>
    </location>
</feature>
<dbReference type="Gene3D" id="3.40.630.20">
    <property type="entry name" value="Peptidase C15, pyroglutamyl peptidase I-like"/>
    <property type="match status" value="1"/>
</dbReference>
<keyword evidence="2" id="KW-0963">Cytoplasm</keyword>
<dbReference type="GO" id="GO:0005829">
    <property type="term" value="C:cytosol"/>
    <property type="evidence" value="ECO:0007669"/>
    <property type="project" value="InterPro"/>
</dbReference>
<evidence type="ECO:0000313" key="9">
    <source>
        <dbReference type="Proteomes" id="UP000277871"/>
    </source>
</evidence>
<proteinExistence type="inferred from homology"/>
<dbReference type="OrthoDB" id="9779738at2"/>
<dbReference type="PANTHER" id="PTHR23402:SF1">
    <property type="entry name" value="PYROGLUTAMYL-PEPTIDASE I"/>
    <property type="match status" value="1"/>
</dbReference>
<dbReference type="AlphaFoldDB" id="A0A3L9L638"/>
<protein>
    <recommendedName>
        <fullName evidence="6">Pyroglutamyl-peptidase I</fullName>
        <ecNumber evidence="6">3.4.19.3</ecNumber>
    </recommendedName>
</protein>
<keyword evidence="4" id="KW-0378">Hydrolase</keyword>
<evidence type="ECO:0000256" key="1">
    <source>
        <dbReference type="ARBA" id="ARBA00006641"/>
    </source>
</evidence>
<keyword evidence="3" id="KW-0645">Protease</keyword>
<dbReference type="PRINTS" id="PR00706">
    <property type="entry name" value="PYROGLUPTASE"/>
</dbReference>
<dbReference type="PROSITE" id="PS01334">
    <property type="entry name" value="PYRASE_CYS"/>
    <property type="match status" value="1"/>
</dbReference>
<organism evidence="8 9">
    <name type="scientific">Kocuria tytonicola</name>
    <dbReference type="NCBI Taxonomy" id="2055946"/>
    <lineage>
        <taxon>Bacteria</taxon>
        <taxon>Bacillati</taxon>
        <taxon>Actinomycetota</taxon>
        <taxon>Actinomycetes</taxon>
        <taxon>Micrococcales</taxon>
        <taxon>Micrococcaceae</taxon>
        <taxon>Kocuria</taxon>
    </lineage>
</organism>
<comment type="catalytic activity">
    <reaction evidence="6">
        <text>Release of an N-terminal pyroglutamyl group from a polypeptide, the second amino acid generally not being Pro.</text>
        <dbReference type="EC" id="3.4.19.3"/>
    </reaction>
</comment>
<dbReference type="GO" id="GO:0016920">
    <property type="term" value="F:pyroglutamyl-peptidase activity"/>
    <property type="evidence" value="ECO:0007669"/>
    <property type="project" value="UniProtKB-EC"/>
</dbReference>
<comment type="caution">
    <text evidence="8">The sequence shown here is derived from an EMBL/GenBank/DDBJ whole genome shotgun (WGS) entry which is preliminary data.</text>
</comment>
<keyword evidence="5" id="KW-0788">Thiol protease</keyword>
<dbReference type="InterPro" id="IPR033694">
    <property type="entry name" value="PGPEP1_Cys_AS"/>
</dbReference>
<dbReference type="Pfam" id="PF01470">
    <property type="entry name" value="Peptidase_C15"/>
    <property type="match status" value="1"/>
</dbReference>
<dbReference type="SUPFAM" id="SSF53182">
    <property type="entry name" value="Pyrrolidone carboxyl peptidase (pyroglutamate aminopeptidase)"/>
    <property type="match status" value="1"/>
</dbReference>